<keyword evidence="7" id="KW-1185">Reference proteome</keyword>
<evidence type="ECO:0000256" key="1">
    <source>
        <dbReference type="ARBA" id="ARBA00022737"/>
    </source>
</evidence>
<dbReference type="EMBL" id="NCKV01002317">
    <property type="protein sequence ID" value="RWS27012.1"/>
    <property type="molecule type" value="Genomic_DNA"/>
</dbReference>
<dbReference type="SUPFAM" id="SSF49265">
    <property type="entry name" value="Fibronectin type III"/>
    <property type="match status" value="1"/>
</dbReference>
<dbReference type="Gene3D" id="2.60.40.10">
    <property type="entry name" value="Immunoglobulins"/>
    <property type="match status" value="4"/>
</dbReference>
<dbReference type="Pfam" id="PF13927">
    <property type="entry name" value="Ig_3"/>
    <property type="match status" value="1"/>
</dbReference>
<feature type="signal peptide" evidence="3">
    <location>
        <begin position="1"/>
        <end position="21"/>
    </location>
</feature>
<dbReference type="OrthoDB" id="10010359at2759"/>
<proteinExistence type="predicted"/>
<dbReference type="SMART" id="SM00409">
    <property type="entry name" value="IG"/>
    <property type="match status" value="3"/>
</dbReference>
<dbReference type="GO" id="GO:0050808">
    <property type="term" value="P:synapse organization"/>
    <property type="evidence" value="ECO:0007669"/>
    <property type="project" value="TreeGrafter"/>
</dbReference>
<dbReference type="InterPro" id="IPR003599">
    <property type="entry name" value="Ig_sub"/>
</dbReference>
<dbReference type="InterPro" id="IPR050958">
    <property type="entry name" value="Cell_Adh-Cytoskel_Orgn"/>
</dbReference>
<organism evidence="6 7">
    <name type="scientific">Leptotrombidium deliense</name>
    <dbReference type="NCBI Taxonomy" id="299467"/>
    <lineage>
        <taxon>Eukaryota</taxon>
        <taxon>Metazoa</taxon>
        <taxon>Ecdysozoa</taxon>
        <taxon>Arthropoda</taxon>
        <taxon>Chelicerata</taxon>
        <taxon>Arachnida</taxon>
        <taxon>Acari</taxon>
        <taxon>Acariformes</taxon>
        <taxon>Trombidiformes</taxon>
        <taxon>Prostigmata</taxon>
        <taxon>Anystina</taxon>
        <taxon>Parasitengona</taxon>
        <taxon>Trombiculoidea</taxon>
        <taxon>Trombiculidae</taxon>
        <taxon>Leptotrombidium</taxon>
    </lineage>
</organism>
<dbReference type="InterPro" id="IPR007110">
    <property type="entry name" value="Ig-like_dom"/>
</dbReference>
<dbReference type="Pfam" id="PF07679">
    <property type="entry name" value="I-set"/>
    <property type="match status" value="2"/>
</dbReference>
<accession>A0A443SHP7</accession>
<evidence type="ECO:0000313" key="6">
    <source>
        <dbReference type="EMBL" id="RWS27012.1"/>
    </source>
</evidence>
<dbReference type="CDD" id="cd00096">
    <property type="entry name" value="Ig"/>
    <property type="match status" value="1"/>
</dbReference>
<dbReference type="InterPro" id="IPR036116">
    <property type="entry name" value="FN3_sf"/>
</dbReference>
<dbReference type="GO" id="GO:0005886">
    <property type="term" value="C:plasma membrane"/>
    <property type="evidence" value="ECO:0007669"/>
    <property type="project" value="TreeGrafter"/>
</dbReference>
<dbReference type="STRING" id="299467.A0A443SHP7"/>
<dbReference type="AlphaFoldDB" id="A0A443SHP7"/>
<evidence type="ECO:0000256" key="2">
    <source>
        <dbReference type="ARBA" id="ARBA00023319"/>
    </source>
</evidence>
<keyword evidence="2" id="KW-0393">Immunoglobulin domain</keyword>
<dbReference type="Proteomes" id="UP000288716">
    <property type="component" value="Unassembled WGS sequence"/>
</dbReference>
<evidence type="ECO:0000313" key="7">
    <source>
        <dbReference type="Proteomes" id="UP000288716"/>
    </source>
</evidence>
<dbReference type="InterPro" id="IPR013098">
    <property type="entry name" value="Ig_I-set"/>
</dbReference>
<dbReference type="InterPro" id="IPR013783">
    <property type="entry name" value="Ig-like_fold"/>
</dbReference>
<feature type="chain" id="PRO_5019563003" evidence="3">
    <location>
        <begin position="22"/>
        <end position="447"/>
    </location>
</feature>
<dbReference type="PROSITE" id="PS50853">
    <property type="entry name" value="FN3"/>
    <property type="match status" value="1"/>
</dbReference>
<dbReference type="SMART" id="SM00060">
    <property type="entry name" value="FN3"/>
    <property type="match status" value="1"/>
</dbReference>
<dbReference type="PROSITE" id="PS50835">
    <property type="entry name" value="IG_LIKE"/>
    <property type="match status" value="3"/>
</dbReference>
<sequence length="447" mass="49754">MNAQCVFLSFVTIALFSQIVTEEVNTGNDAAVETPATNTPTFITKPTNITVNGGETVTLPCQVKDLSPFLVVWRREKDKFILYAGDFKITRDSRFRIEGTALVIDSVQDDDASDYTCQVGTTPPIEITHKLIVTSPPHVTTIPVNGMVLVDSGNTINLTCVPSGVPTPSIAWTKREGSLPEGVKATGISLLIRNASRSDAGIYECEASNNVGVGQTQTFRVQVSHKPEIEVPVSRKHGNINSNVELICHVFAEPSAVVYWRKDRSNAVIIPSAKYKLKRNGTTFSLVIEIESIDDFDNYSCFANNSKGEASESIELTGIPATVEITSEKNTESETTYKLTWKTISYYRINRYIIQYKNILEEWTQLEVKPTDQKGPIYEEVFIINDLNPGEFVVSVRAENDHGWSPENDEFRFTVGSTISAGNCWTIFNHNLLLMTVTVSIYRYLHD</sequence>
<feature type="domain" description="Ig-like" evidence="4">
    <location>
        <begin position="137"/>
        <end position="224"/>
    </location>
</feature>
<dbReference type="PANTHER" id="PTHR45080">
    <property type="entry name" value="CONTACTIN 5"/>
    <property type="match status" value="1"/>
</dbReference>
<dbReference type="GO" id="GO:0008046">
    <property type="term" value="F:axon guidance receptor activity"/>
    <property type="evidence" value="ECO:0007669"/>
    <property type="project" value="TreeGrafter"/>
</dbReference>
<dbReference type="VEuPathDB" id="VectorBase:LDEU005027"/>
<reference evidence="6 7" key="1">
    <citation type="journal article" date="2018" name="Gigascience">
        <title>Genomes of trombidid mites reveal novel predicted allergens and laterally-transferred genes associated with secondary metabolism.</title>
        <authorList>
            <person name="Dong X."/>
            <person name="Chaisiri K."/>
            <person name="Xia D."/>
            <person name="Armstrong S.D."/>
            <person name="Fang Y."/>
            <person name="Donnelly M.J."/>
            <person name="Kadowaki T."/>
            <person name="McGarry J.W."/>
            <person name="Darby A.C."/>
            <person name="Makepeace B.L."/>
        </authorList>
    </citation>
    <scope>NUCLEOTIDE SEQUENCE [LARGE SCALE GENOMIC DNA]</scope>
    <source>
        <strain evidence="6">UoL-UT</strain>
    </source>
</reference>
<keyword evidence="3" id="KW-0732">Signal</keyword>
<evidence type="ECO:0000259" key="4">
    <source>
        <dbReference type="PROSITE" id="PS50835"/>
    </source>
</evidence>
<feature type="domain" description="Ig-like" evidence="4">
    <location>
        <begin position="227"/>
        <end position="317"/>
    </location>
</feature>
<feature type="domain" description="Fibronectin type-III" evidence="5">
    <location>
        <begin position="319"/>
        <end position="418"/>
    </location>
</feature>
<keyword evidence="1" id="KW-0677">Repeat</keyword>
<dbReference type="GO" id="GO:0030424">
    <property type="term" value="C:axon"/>
    <property type="evidence" value="ECO:0007669"/>
    <property type="project" value="TreeGrafter"/>
</dbReference>
<feature type="domain" description="Ig-like" evidence="4">
    <location>
        <begin position="40"/>
        <end position="128"/>
    </location>
</feature>
<dbReference type="InterPro" id="IPR036179">
    <property type="entry name" value="Ig-like_dom_sf"/>
</dbReference>
<dbReference type="CDD" id="cd00063">
    <property type="entry name" value="FN3"/>
    <property type="match status" value="1"/>
</dbReference>
<dbReference type="InterPro" id="IPR003961">
    <property type="entry name" value="FN3_dom"/>
</dbReference>
<protein>
    <submittedName>
        <fullName evidence="6">Neurotrimin-like protein</fullName>
    </submittedName>
</protein>
<name>A0A443SHP7_9ACAR</name>
<evidence type="ECO:0000256" key="3">
    <source>
        <dbReference type="SAM" id="SignalP"/>
    </source>
</evidence>
<dbReference type="GO" id="GO:0007156">
    <property type="term" value="P:homophilic cell adhesion via plasma membrane adhesion molecules"/>
    <property type="evidence" value="ECO:0007669"/>
    <property type="project" value="TreeGrafter"/>
</dbReference>
<gene>
    <name evidence="6" type="ORF">B4U80_09826</name>
</gene>
<dbReference type="GO" id="GO:0043025">
    <property type="term" value="C:neuronal cell body"/>
    <property type="evidence" value="ECO:0007669"/>
    <property type="project" value="TreeGrafter"/>
</dbReference>
<comment type="caution">
    <text evidence="6">The sequence shown here is derived from an EMBL/GenBank/DDBJ whole genome shotgun (WGS) entry which is preliminary data.</text>
</comment>
<dbReference type="PANTHER" id="PTHR45080:SF33">
    <property type="entry name" value="IG-LIKE DOMAIN-CONTAINING PROTEIN"/>
    <property type="match status" value="1"/>
</dbReference>
<dbReference type="InterPro" id="IPR003598">
    <property type="entry name" value="Ig_sub2"/>
</dbReference>
<dbReference type="SMART" id="SM00408">
    <property type="entry name" value="IGc2"/>
    <property type="match status" value="3"/>
</dbReference>
<dbReference type="SUPFAM" id="SSF48726">
    <property type="entry name" value="Immunoglobulin"/>
    <property type="match status" value="3"/>
</dbReference>
<evidence type="ECO:0000259" key="5">
    <source>
        <dbReference type="PROSITE" id="PS50853"/>
    </source>
</evidence>